<evidence type="ECO:0000313" key="1">
    <source>
        <dbReference type="EMBL" id="CAG8673762.1"/>
    </source>
</evidence>
<dbReference type="AlphaFoldDB" id="A0A9N9ED74"/>
<gene>
    <name evidence="1" type="ORF">CPELLU_LOCUS10410</name>
</gene>
<name>A0A9N9ED74_9GLOM</name>
<dbReference type="EMBL" id="CAJVQA010008568">
    <property type="protein sequence ID" value="CAG8673762.1"/>
    <property type="molecule type" value="Genomic_DNA"/>
</dbReference>
<protein>
    <submittedName>
        <fullName evidence="1">1000_t:CDS:1</fullName>
    </submittedName>
</protein>
<comment type="caution">
    <text evidence="1">The sequence shown here is derived from an EMBL/GenBank/DDBJ whole genome shotgun (WGS) entry which is preliminary data.</text>
</comment>
<keyword evidence="2" id="KW-1185">Reference proteome</keyword>
<organism evidence="1 2">
    <name type="scientific">Cetraspora pellucida</name>
    <dbReference type="NCBI Taxonomy" id="1433469"/>
    <lineage>
        <taxon>Eukaryota</taxon>
        <taxon>Fungi</taxon>
        <taxon>Fungi incertae sedis</taxon>
        <taxon>Mucoromycota</taxon>
        <taxon>Glomeromycotina</taxon>
        <taxon>Glomeromycetes</taxon>
        <taxon>Diversisporales</taxon>
        <taxon>Gigasporaceae</taxon>
        <taxon>Cetraspora</taxon>
    </lineage>
</organism>
<accession>A0A9N9ED74</accession>
<sequence length="62" mass="7173">MRAAQGKPNHYASTRTSLQCILKNSLGKTSKKHMKQTLHRRVQMNSIECQNAISYIQRLLFL</sequence>
<proteinExistence type="predicted"/>
<evidence type="ECO:0000313" key="2">
    <source>
        <dbReference type="Proteomes" id="UP000789759"/>
    </source>
</evidence>
<reference evidence="1" key="1">
    <citation type="submission" date="2021-06" db="EMBL/GenBank/DDBJ databases">
        <authorList>
            <person name="Kallberg Y."/>
            <person name="Tangrot J."/>
            <person name="Rosling A."/>
        </authorList>
    </citation>
    <scope>NUCLEOTIDE SEQUENCE</scope>
    <source>
        <strain evidence="1">FL966</strain>
    </source>
</reference>
<dbReference type="Proteomes" id="UP000789759">
    <property type="component" value="Unassembled WGS sequence"/>
</dbReference>